<dbReference type="EMBL" id="JACIFV010000012">
    <property type="protein sequence ID" value="MBB4193347.1"/>
    <property type="molecule type" value="Genomic_DNA"/>
</dbReference>
<name>A0A7W6MK09_9HYPH</name>
<evidence type="ECO:0000313" key="2">
    <source>
        <dbReference type="Proteomes" id="UP000524492"/>
    </source>
</evidence>
<gene>
    <name evidence="1" type="ORF">GGD53_003513</name>
</gene>
<evidence type="ECO:0000313" key="1">
    <source>
        <dbReference type="EMBL" id="MBB4193347.1"/>
    </source>
</evidence>
<accession>A0A7W6MK09</accession>
<keyword evidence="2" id="KW-1185">Reference proteome</keyword>
<dbReference type="Proteomes" id="UP000524492">
    <property type="component" value="Unassembled WGS sequence"/>
</dbReference>
<dbReference type="AlphaFoldDB" id="A0A7W6MK09"/>
<proteinExistence type="predicted"/>
<sequence length="55" mass="5970">MHTLPIKLDDQGSETIGFPACSINVEPATQGFVHTPANIEICGGEWFVTRAEKLV</sequence>
<comment type="caution">
    <text evidence="1">The sequence shown here is derived from an EMBL/GenBank/DDBJ whole genome shotgun (WGS) entry which is preliminary data.</text>
</comment>
<organism evidence="1 2">
    <name type="scientific">Rhizobium aethiopicum</name>
    <dbReference type="NCBI Taxonomy" id="1138170"/>
    <lineage>
        <taxon>Bacteria</taxon>
        <taxon>Pseudomonadati</taxon>
        <taxon>Pseudomonadota</taxon>
        <taxon>Alphaproteobacteria</taxon>
        <taxon>Hyphomicrobiales</taxon>
        <taxon>Rhizobiaceae</taxon>
        <taxon>Rhizobium/Agrobacterium group</taxon>
        <taxon>Rhizobium</taxon>
    </lineage>
</organism>
<protein>
    <submittedName>
        <fullName evidence="1">Uncharacterized protein</fullName>
    </submittedName>
</protein>
<reference evidence="1 2" key="1">
    <citation type="submission" date="2020-08" db="EMBL/GenBank/DDBJ databases">
        <title>Genomic Encyclopedia of Type Strains, Phase IV (KMG-V): Genome sequencing to study the core and pangenomes of soil and plant-associated prokaryotes.</title>
        <authorList>
            <person name="Whitman W."/>
        </authorList>
    </citation>
    <scope>NUCLEOTIDE SEQUENCE [LARGE SCALE GENOMIC DNA]</scope>
    <source>
        <strain evidence="1 2">SEMIA 4074</strain>
    </source>
</reference>